<dbReference type="AlphaFoldDB" id="A0A918VDG4"/>
<name>A0A918VDG4_9SPHN</name>
<dbReference type="EMBL" id="BMZD01000001">
    <property type="protein sequence ID" value="GGZ89476.1"/>
    <property type="molecule type" value="Genomic_DNA"/>
</dbReference>
<evidence type="ECO:0000313" key="2">
    <source>
        <dbReference type="Proteomes" id="UP000634139"/>
    </source>
</evidence>
<dbReference type="Proteomes" id="UP000634139">
    <property type="component" value="Unassembled WGS sequence"/>
</dbReference>
<organism evidence="1 2">
    <name type="scientific">Novosphingobium arvoryzae</name>
    <dbReference type="NCBI Taxonomy" id="1256514"/>
    <lineage>
        <taxon>Bacteria</taxon>
        <taxon>Pseudomonadati</taxon>
        <taxon>Pseudomonadota</taxon>
        <taxon>Alphaproteobacteria</taxon>
        <taxon>Sphingomonadales</taxon>
        <taxon>Sphingomonadaceae</taxon>
        <taxon>Novosphingobium</taxon>
    </lineage>
</organism>
<reference evidence="1" key="2">
    <citation type="submission" date="2020-09" db="EMBL/GenBank/DDBJ databases">
        <authorList>
            <person name="Sun Q."/>
            <person name="Kim S."/>
        </authorList>
    </citation>
    <scope>NUCLEOTIDE SEQUENCE</scope>
    <source>
        <strain evidence="1">KCTC 32422</strain>
    </source>
</reference>
<protein>
    <submittedName>
        <fullName evidence="1">Uncharacterized protein</fullName>
    </submittedName>
</protein>
<evidence type="ECO:0000313" key="1">
    <source>
        <dbReference type="EMBL" id="GGZ89476.1"/>
    </source>
</evidence>
<gene>
    <name evidence="1" type="ORF">GCM10011617_05800</name>
</gene>
<accession>A0A918VDG4</accession>
<comment type="caution">
    <text evidence="1">The sequence shown here is derived from an EMBL/GenBank/DDBJ whole genome shotgun (WGS) entry which is preliminary data.</text>
</comment>
<reference evidence="1" key="1">
    <citation type="journal article" date="2014" name="Int. J. Syst. Evol. Microbiol.">
        <title>Complete genome sequence of Corynebacterium casei LMG S-19264T (=DSM 44701T), isolated from a smear-ripened cheese.</title>
        <authorList>
            <consortium name="US DOE Joint Genome Institute (JGI-PGF)"/>
            <person name="Walter F."/>
            <person name="Albersmeier A."/>
            <person name="Kalinowski J."/>
            <person name="Ruckert C."/>
        </authorList>
    </citation>
    <scope>NUCLEOTIDE SEQUENCE</scope>
    <source>
        <strain evidence="1">KCTC 32422</strain>
    </source>
</reference>
<dbReference type="RefSeq" id="WP_189538879.1">
    <property type="nucleotide sequence ID" value="NZ_BMZD01000001.1"/>
</dbReference>
<sequence length="495" mass="54364">MTNYTETENTISQSPSVIAEKHKAAARKAYIASKDSAMEAVAHVYLVYLNTLSEDGKDWLEKQIKARNDKIDEHNKAIPGRKEAAAAFKAELAKNPKAVVSKQIVEDANLTEEEWALEKRNKIDTPRKGASSFTTICRLVLEFDHEYHASNTSRYCAVLEWLDAKFKDHLLTSIKPLVDALKDAGGFEKVLFIQRHGEPDEAGYSAGDRDIIEKALKDKIKKAIAAADAKTSFSMAPSYATSDNVVVMYGRYDNGTVSIIDELPLENSEIDGMLRKLNNKALLPVDDAAEFVSRALSLGELIDTGKETKHRVSKIAGAKLAQEYSLLSMVPDGAGSKLLISGCMTSASVVVHAKPGPNIAEKLVQTQDYLYMLKPSRNTLAAKLRDRTERSLYELSRDPVPVLNNGKASGSAMSWCLKNTALADNGLDTAGVLRCGALASVGRYVVQHPHDVGRVELIEPILANHAFEHSRHAQHRLEVGGLLELLMRCKEIVQA</sequence>
<keyword evidence="2" id="KW-1185">Reference proteome</keyword>
<proteinExistence type="predicted"/>